<dbReference type="PANTHER" id="PTHR40446">
    <property type="entry name" value="N-ACETYLGLUCOSAMINE-1-PHOSPHODIESTER ALPHA-N-ACETYLGLUCOSAMINIDASE"/>
    <property type="match status" value="1"/>
</dbReference>
<feature type="signal peptide" evidence="3">
    <location>
        <begin position="1"/>
        <end position="27"/>
    </location>
</feature>
<dbReference type="Pfam" id="PF09992">
    <property type="entry name" value="NAGPA"/>
    <property type="match status" value="1"/>
</dbReference>
<dbReference type="GO" id="GO:0016798">
    <property type="term" value="F:hydrolase activity, acting on glycosyl bonds"/>
    <property type="evidence" value="ECO:0007669"/>
    <property type="project" value="UniProtKB-KW"/>
</dbReference>
<dbReference type="Pfam" id="PF00149">
    <property type="entry name" value="Metallophos"/>
    <property type="match status" value="1"/>
</dbReference>
<evidence type="ECO:0000313" key="6">
    <source>
        <dbReference type="Proteomes" id="UP001597541"/>
    </source>
</evidence>
<dbReference type="Gene3D" id="2.60.40.1080">
    <property type="match status" value="2"/>
</dbReference>
<dbReference type="Proteomes" id="UP001597541">
    <property type="component" value="Unassembled WGS sequence"/>
</dbReference>
<dbReference type="InterPro" id="IPR003961">
    <property type="entry name" value="FN3_dom"/>
</dbReference>
<dbReference type="SUPFAM" id="SSF49373">
    <property type="entry name" value="Invasin/intimin cell-adhesion fragments"/>
    <property type="match status" value="1"/>
</dbReference>
<organism evidence="5 6">
    <name type="scientific">Paenibacillus gansuensis</name>
    <dbReference type="NCBI Taxonomy" id="306542"/>
    <lineage>
        <taxon>Bacteria</taxon>
        <taxon>Bacillati</taxon>
        <taxon>Bacillota</taxon>
        <taxon>Bacilli</taxon>
        <taxon>Bacillales</taxon>
        <taxon>Paenibacillaceae</taxon>
        <taxon>Paenibacillus</taxon>
    </lineage>
</organism>
<dbReference type="InterPro" id="IPR029052">
    <property type="entry name" value="Metallo-depent_PP-like"/>
</dbReference>
<dbReference type="InterPro" id="IPR004843">
    <property type="entry name" value="Calcineurin-like_PHP"/>
</dbReference>
<keyword evidence="6" id="KW-1185">Reference proteome</keyword>
<feature type="domain" description="Fibronectin type-III" evidence="4">
    <location>
        <begin position="1443"/>
        <end position="1531"/>
    </location>
</feature>
<dbReference type="SMART" id="SM00635">
    <property type="entry name" value="BID_2"/>
    <property type="match status" value="4"/>
</dbReference>
<proteinExistence type="predicted"/>
<feature type="coiled-coil region" evidence="1">
    <location>
        <begin position="1161"/>
        <end position="1188"/>
    </location>
</feature>
<feature type="region of interest" description="Disordered" evidence="2">
    <location>
        <begin position="1612"/>
        <end position="1643"/>
    </location>
</feature>
<evidence type="ECO:0000256" key="1">
    <source>
        <dbReference type="SAM" id="Coils"/>
    </source>
</evidence>
<evidence type="ECO:0000313" key="5">
    <source>
        <dbReference type="EMBL" id="MFD2613908.1"/>
    </source>
</evidence>
<evidence type="ECO:0000256" key="2">
    <source>
        <dbReference type="SAM" id="MobiDB-lite"/>
    </source>
</evidence>
<dbReference type="SUPFAM" id="SSF49265">
    <property type="entry name" value="Fibronectin type III"/>
    <property type="match status" value="1"/>
</dbReference>
<dbReference type="SUPFAM" id="SSF56300">
    <property type="entry name" value="Metallo-dependent phosphatases"/>
    <property type="match status" value="1"/>
</dbReference>
<dbReference type="SMART" id="SM00060">
    <property type="entry name" value="FN3"/>
    <property type="match status" value="2"/>
</dbReference>
<dbReference type="InterPro" id="IPR013783">
    <property type="entry name" value="Ig-like_fold"/>
</dbReference>
<dbReference type="CDD" id="cd00063">
    <property type="entry name" value="FN3"/>
    <property type="match status" value="2"/>
</dbReference>
<dbReference type="Gene3D" id="2.60.120.430">
    <property type="entry name" value="Galactose-binding lectin"/>
    <property type="match status" value="1"/>
</dbReference>
<protein>
    <submittedName>
        <fullName evidence="5">Phosphodiester glycosidase family protein</fullName>
    </submittedName>
</protein>
<dbReference type="PROSITE" id="PS50853">
    <property type="entry name" value="FN3"/>
    <property type="match status" value="2"/>
</dbReference>
<accession>A0ABW5PFU3</accession>
<feature type="compositionally biased region" description="Polar residues" evidence="2">
    <location>
        <begin position="1612"/>
        <end position="1624"/>
    </location>
</feature>
<comment type="caution">
    <text evidence="5">The sequence shown here is derived from an EMBL/GenBank/DDBJ whole genome shotgun (WGS) entry which is preliminary data.</text>
</comment>
<dbReference type="InterPro" id="IPR003343">
    <property type="entry name" value="Big_2"/>
</dbReference>
<evidence type="ECO:0000256" key="3">
    <source>
        <dbReference type="SAM" id="SignalP"/>
    </source>
</evidence>
<dbReference type="PANTHER" id="PTHR40446:SF2">
    <property type="entry name" value="N-ACETYLGLUCOSAMINE-1-PHOSPHODIESTER ALPHA-N-ACETYLGLUCOSAMINIDASE"/>
    <property type="match status" value="1"/>
</dbReference>
<feature type="domain" description="Fibronectin type-III" evidence="4">
    <location>
        <begin position="1536"/>
        <end position="1627"/>
    </location>
</feature>
<dbReference type="Pfam" id="PF00041">
    <property type="entry name" value="fn3"/>
    <property type="match status" value="1"/>
</dbReference>
<dbReference type="Gene3D" id="3.60.21.10">
    <property type="match status" value="1"/>
</dbReference>
<sequence length="1643" mass="177051">MLRKRKVSSAAAAVLSALLLFNGLGGAALNADAAAVNQEQLQLYDKDIAKGIRYTSTQYYNYNGMNVIKDAAGNDVVNNERVNVISADLNDPAVSVISAKAKDTTLMMETVSQQIQREQFKGERVVAGINADMFNTTTGIPVGLQVKNGYILNGFNAGGEARYSVFGIDANKKAFVDFVQVDAKLSVTSNVYTKIDSLNRNESLDNRMILETPALANTPTVTYSAAQAAKGTFAVLSGVTGPIKLGQTYEATVEQVINTDSVNRSITVPAGKMVLASQGTKSDWAKANLHAGDKVSFAYNVLNKQGQPLQLTEAVAGWSNLVLNGKAMTEAELYDQTKDMNFIRDISKARTAIGVTADNKVIAVTIDGGQPNVGTSRGMSITEVAELMARYGAVSALSLDGGGSTQMNARLLGESEVKVVNKPSDGSERPVTNTLLFVTKAAPEQQLGSLVVDKDVLIYKNTPFQFGVKATDVNGNPADISQANVAWSADPQAGTIDSKGYLLSAPAAGTGQVMASLKGINGMANVTVTDQVYSFNFTETGNIVVPNHASHPFQLDAKTAEGFPIVIDNHAAEWTVTDATYGQINQDGVLETTGKKGQMRVKATLKGKNQIAYVDVLVGKDAMLIESFDSDPLMYLVNGFVGGTPSRSAEQSVSGGSSLKVNYNYLNWTKVSNGTINIRTIDANWDPTYGPMPAEKYTTYIRPKSFGVWVYGDGHSPWLRLILKDGKNTSRTYDLTNQTDGINWKGWKYLEVPIPSDVPLPIKFYYMYMVEIDKTKPAATSGTVYFDDLRFSYNEQEDMAGPVFGPLSMNGGGVTSTVYSPDVTFTIPVSDSKSGLDTQTISLSLDGQAIPLDGSLGSPVYDEASGKISYTATGLAQGAHTLVINAKDKAGNAANPNVTQNFTVSFQADQTPPTISGLLPINGNVLKTPMPKLTAIIKDAQAGVDPKDIQFMIDGTAHTPTYYDAAKGWAYYLLEEPLGNGSHTMTVQAKDKAGNQGAEQTVSFTTAPIQGPKNPDEFVFSVTSDSHATSFAPRIFDRINKDASELVIQNGDLVDNDTPDQWATGLSQIGMLAKPFMITPGNHEAFKNTLDSFYGYFGDPTYSFVYGNSLFISLNTALGQSVTASDPTQFDYLQRVLDRNKYKNVFIYTHNPTRDSFGTAHEMLVSDAERMENMLSEYKKNHNDVNVNVIFGHLHVSQTWERDGVTYTISGDEALKKYVTPDNGGFLSYTQFAVKNNQVVRKFFPLVEKISVIDAAKQTNGVLRIVQGAERKLNLYGDFTADTADYVINMSKFSNLDMNWSSDNSGIVTVTQEGVIKALKTGTATLTVKMSGITYNQTVQVIENAAADPVNLMITPDSQTLEAGASFTFGVTGIDIYGNRYAVDNSLLTWTADGGVGTIHDGVLQTESNHKEDVQGQVIASYKNLTASAAVRVNRTTAPDGEAPAVPTGLKATPGDGSAALTWNANTEPDLAGYRVYYGSDDTVFVEAGKTSQIVSNLKNGTEYHMWITAIDQSGNQSERSEVVTVTPQKASGPDVTVPIWYDNSLYTENGQNFIELSWKEAHDNVGVVGYKVYLDGKLAAKYGTNVYKHRFKGLKKGTTYELKVEAYDAAGNSSSTSIRTATLKNPGHGTPKPGNGGPKPGK</sequence>
<dbReference type="EMBL" id="JBHUME010000009">
    <property type="protein sequence ID" value="MFD2613908.1"/>
    <property type="molecule type" value="Genomic_DNA"/>
</dbReference>
<reference evidence="6" key="1">
    <citation type="journal article" date="2019" name="Int. J. Syst. Evol. Microbiol.">
        <title>The Global Catalogue of Microorganisms (GCM) 10K type strain sequencing project: providing services to taxonomists for standard genome sequencing and annotation.</title>
        <authorList>
            <consortium name="The Broad Institute Genomics Platform"/>
            <consortium name="The Broad Institute Genome Sequencing Center for Infectious Disease"/>
            <person name="Wu L."/>
            <person name="Ma J."/>
        </authorList>
    </citation>
    <scope>NUCLEOTIDE SEQUENCE [LARGE SCALE GENOMIC DNA]</scope>
    <source>
        <strain evidence="6">KCTC 3950</strain>
    </source>
</reference>
<gene>
    <name evidence="5" type="ORF">ACFSUF_15945</name>
</gene>
<dbReference type="InterPro" id="IPR036116">
    <property type="entry name" value="FN3_sf"/>
</dbReference>
<name>A0ABW5PFU3_9BACL</name>
<dbReference type="RefSeq" id="WP_377604185.1">
    <property type="nucleotide sequence ID" value="NZ_JBHUME010000009.1"/>
</dbReference>
<evidence type="ECO:0000259" key="4">
    <source>
        <dbReference type="PROSITE" id="PS50853"/>
    </source>
</evidence>
<feature type="chain" id="PRO_5047463170" evidence="3">
    <location>
        <begin position="28"/>
        <end position="1643"/>
    </location>
</feature>
<keyword evidence="3" id="KW-0732">Signal</keyword>
<feature type="compositionally biased region" description="Low complexity" evidence="2">
    <location>
        <begin position="1625"/>
        <end position="1634"/>
    </location>
</feature>
<keyword evidence="1" id="KW-0175">Coiled coil</keyword>
<keyword evidence="5" id="KW-0378">Hydrolase</keyword>
<dbReference type="InterPro" id="IPR008964">
    <property type="entry name" value="Invasin/intimin_cell_adhesion"/>
</dbReference>
<dbReference type="Gene3D" id="2.60.40.10">
    <property type="entry name" value="Immunoglobulins"/>
    <property type="match status" value="4"/>
</dbReference>
<dbReference type="InterPro" id="IPR018711">
    <property type="entry name" value="NAGPA"/>
</dbReference>
<keyword evidence="5" id="KW-0326">Glycosidase</keyword>